<gene>
    <name evidence="1" type="ORF">LCGC14_1746860</name>
</gene>
<dbReference type="AlphaFoldDB" id="A0A0F9H518"/>
<organism evidence="1">
    <name type="scientific">marine sediment metagenome</name>
    <dbReference type="NCBI Taxonomy" id="412755"/>
    <lineage>
        <taxon>unclassified sequences</taxon>
        <taxon>metagenomes</taxon>
        <taxon>ecological metagenomes</taxon>
    </lineage>
</organism>
<comment type="caution">
    <text evidence="1">The sequence shown here is derived from an EMBL/GenBank/DDBJ whole genome shotgun (WGS) entry which is preliminary data.</text>
</comment>
<name>A0A0F9H518_9ZZZZ</name>
<dbReference type="EMBL" id="LAZR01016065">
    <property type="protein sequence ID" value="KKM06150.1"/>
    <property type="molecule type" value="Genomic_DNA"/>
</dbReference>
<protein>
    <submittedName>
        <fullName evidence="1">Uncharacterized protein</fullName>
    </submittedName>
</protein>
<evidence type="ECO:0000313" key="1">
    <source>
        <dbReference type="EMBL" id="KKM06150.1"/>
    </source>
</evidence>
<reference evidence="1" key="1">
    <citation type="journal article" date="2015" name="Nature">
        <title>Complex archaea that bridge the gap between prokaryotes and eukaryotes.</title>
        <authorList>
            <person name="Spang A."/>
            <person name="Saw J.H."/>
            <person name="Jorgensen S.L."/>
            <person name="Zaremba-Niedzwiedzka K."/>
            <person name="Martijn J."/>
            <person name="Lind A.E."/>
            <person name="van Eijk R."/>
            <person name="Schleper C."/>
            <person name="Guy L."/>
            <person name="Ettema T.J."/>
        </authorList>
    </citation>
    <scope>NUCLEOTIDE SEQUENCE</scope>
</reference>
<sequence>MTVEAMTVTDAIRELRCHFRRKAQHPHDCICACCEAIEVLALEDAPRGPQWEGLARMMYDSLTCQHRACFFCGRTVGHEDDCQWDALDRLKGDET</sequence>
<proteinExistence type="predicted"/>
<accession>A0A0F9H518</accession>